<sequence>MSSPDEQVPWYEKRGMPLAVETYDLDNPRHLLDFLIYANIRLVKFEHLKKLCAEGMLWPRREDVKDALVSLQDLKHLNPEMYWPSGFHHFSRVGSQGERRFIHIVSLSHSWESCEHADPWGWQLHRLVDAIEAFEQEVAQDRYRGLGRRHRELFHDDVVEYWVFIDFVCLPQYKRKLLEDEFFQRAMDSMHLLYAHAYLTRVFRIEELTPADWKRKQPTSIRVYCEKTDQVERRPLKDLTVNSTPYCQRGWCIAESQWMSTRRHVVGFSPMPPAIFQARVSRGGDDEDGQLAAGLPLKFTHRSDAQLVMQLQEKVFLESAANRRVLEAFKLPKQEVEMLAQALPHFPNLEVLAIHDCCDLCGASAALARGLETLGKMSRIQINCRTLGDTGAQVLVQALAPRMPTMIGLDFSHCNLGDAGAAALASALQCGPPDEVRLVGNRIGDLGAEAMAQVLPCALYQKAPFRGALRRNWLFTDYAFKVSDDFAPSGGIRIEVRVGSDLLGVVLCFHMCAQRARTFPQTFQLLTVLSEQLDLAGTAPACGPAAGGEAMPFCSGRGTETQVLMPARQSLLSIRAIRISLAAAVPKDSRAPMRSSAMCSNSMPEGWTSWSLGRSSSRR</sequence>
<dbReference type="PANTHER" id="PTHR24113">
    <property type="entry name" value="RAN GTPASE-ACTIVATING PROTEIN 1"/>
    <property type="match status" value="1"/>
</dbReference>
<dbReference type="InterPro" id="IPR027038">
    <property type="entry name" value="RanGap"/>
</dbReference>
<dbReference type="GO" id="GO:0048471">
    <property type="term" value="C:perinuclear region of cytoplasm"/>
    <property type="evidence" value="ECO:0007669"/>
    <property type="project" value="TreeGrafter"/>
</dbReference>
<dbReference type="SUPFAM" id="SSF52047">
    <property type="entry name" value="RNI-like"/>
    <property type="match status" value="1"/>
</dbReference>
<dbReference type="InterPro" id="IPR032675">
    <property type="entry name" value="LRR_dom_sf"/>
</dbReference>
<dbReference type="AlphaFoldDB" id="A0A812TCQ1"/>
<dbReference type="Proteomes" id="UP000604046">
    <property type="component" value="Unassembled WGS sequence"/>
</dbReference>
<keyword evidence="2" id="KW-1185">Reference proteome</keyword>
<dbReference type="GO" id="GO:0005829">
    <property type="term" value="C:cytosol"/>
    <property type="evidence" value="ECO:0007669"/>
    <property type="project" value="TreeGrafter"/>
</dbReference>
<dbReference type="EMBL" id="CAJNDS010002537">
    <property type="protein sequence ID" value="CAE7516970.1"/>
    <property type="molecule type" value="Genomic_DNA"/>
</dbReference>
<dbReference type="GO" id="GO:0005634">
    <property type="term" value="C:nucleus"/>
    <property type="evidence" value="ECO:0007669"/>
    <property type="project" value="TreeGrafter"/>
</dbReference>
<evidence type="ECO:0000313" key="2">
    <source>
        <dbReference type="Proteomes" id="UP000604046"/>
    </source>
</evidence>
<protein>
    <submittedName>
        <fullName evidence="1">LZTR1 protein</fullName>
    </submittedName>
</protein>
<dbReference type="GO" id="GO:0006913">
    <property type="term" value="P:nucleocytoplasmic transport"/>
    <property type="evidence" value="ECO:0007669"/>
    <property type="project" value="TreeGrafter"/>
</dbReference>
<dbReference type="GO" id="GO:0005096">
    <property type="term" value="F:GTPase activator activity"/>
    <property type="evidence" value="ECO:0007669"/>
    <property type="project" value="InterPro"/>
</dbReference>
<gene>
    <name evidence="1" type="primary">LZTR1</name>
    <name evidence="1" type="ORF">SNAT2548_LOCUS28938</name>
</gene>
<dbReference type="InterPro" id="IPR001611">
    <property type="entry name" value="Leu-rich_rpt"/>
</dbReference>
<accession>A0A812TCQ1</accession>
<dbReference type="Gene3D" id="3.80.10.10">
    <property type="entry name" value="Ribonuclease Inhibitor"/>
    <property type="match status" value="1"/>
</dbReference>
<reference evidence="1" key="1">
    <citation type="submission" date="2021-02" db="EMBL/GenBank/DDBJ databases">
        <authorList>
            <person name="Dougan E. K."/>
            <person name="Rhodes N."/>
            <person name="Thang M."/>
            <person name="Chan C."/>
        </authorList>
    </citation>
    <scope>NUCLEOTIDE SEQUENCE</scope>
</reference>
<proteinExistence type="predicted"/>
<dbReference type="Pfam" id="PF13516">
    <property type="entry name" value="LRR_6"/>
    <property type="match status" value="2"/>
</dbReference>
<evidence type="ECO:0000313" key="1">
    <source>
        <dbReference type="EMBL" id="CAE7516970.1"/>
    </source>
</evidence>
<organism evidence="1 2">
    <name type="scientific">Symbiodinium natans</name>
    <dbReference type="NCBI Taxonomy" id="878477"/>
    <lineage>
        <taxon>Eukaryota</taxon>
        <taxon>Sar</taxon>
        <taxon>Alveolata</taxon>
        <taxon>Dinophyceae</taxon>
        <taxon>Suessiales</taxon>
        <taxon>Symbiodiniaceae</taxon>
        <taxon>Symbiodinium</taxon>
    </lineage>
</organism>
<dbReference type="GO" id="GO:0031267">
    <property type="term" value="F:small GTPase binding"/>
    <property type="evidence" value="ECO:0007669"/>
    <property type="project" value="TreeGrafter"/>
</dbReference>
<dbReference type="PANTHER" id="PTHR24113:SF15">
    <property type="entry name" value="NACHT DOMAIN-CONTAINING PROTEIN"/>
    <property type="match status" value="1"/>
</dbReference>
<dbReference type="OrthoDB" id="2345911at2759"/>
<name>A0A812TCQ1_9DINO</name>
<comment type="caution">
    <text evidence="1">The sequence shown here is derived from an EMBL/GenBank/DDBJ whole genome shotgun (WGS) entry which is preliminary data.</text>
</comment>